<dbReference type="Proteomes" id="UP001597374">
    <property type="component" value="Unassembled WGS sequence"/>
</dbReference>
<keyword evidence="2" id="KW-0067">ATP-binding</keyword>
<feature type="domain" description="AMP-dependent synthetase/ligase" evidence="3">
    <location>
        <begin position="39"/>
        <end position="439"/>
    </location>
</feature>
<keyword evidence="1" id="KW-0547">Nucleotide-binding</keyword>
<dbReference type="EMBL" id="JBHUIM010000002">
    <property type="protein sequence ID" value="MFD2247554.1"/>
    <property type="molecule type" value="Genomic_DNA"/>
</dbReference>
<evidence type="ECO:0000256" key="1">
    <source>
        <dbReference type="ARBA" id="ARBA00022741"/>
    </source>
</evidence>
<accession>A0ABW5CZX7</accession>
<gene>
    <name evidence="4" type="ORF">ACFSKP_14905</name>
</gene>
<proteinExistence type="predicted"/>
<sequence>MGYNKEVKKSKDEVAADEPKRLFDCLAYQLERFPLEDMMAAKENGQWRKYSTQEVSDKVNRISAALLKLGISQGDGTAESRDKIAIIGHNSPEWVMTDIAIQQIGAISVPVYPTINELELQFILQDAAVKMVFVGDKKLYKKLVGIQGSLPTLQYIFAFEPGTGAREWHELLADMTPDSAQRIEQSRNAIRETDLATILYTSGTTGTPKGVMLSHHNIISNVFGSAPVIQEVGVFRKRAISFLPLNHAFERMATYCYFYCGVSVYYAEGMEKLAENLREVKPTIFTTVPRLLEKVYEGIVSKGNQLKGAKKQLFFWALKLAEHYEINKPLPAAYRLQLALADRLIFSKWREALGGEVKAIITGAAACQVRLLRVFTAANIVIQEGYGLTEASPIVSGNRYNVKNRMFGTVGPPLHNVEVKIAEDGEILCKGPNVMMGYYKRPDLTAEVMTGEWLHTGDIGNLVDGKFLKITDRKKELFKTSGGKYVAPQPIENRMVESDWIEQIMVVGESQKYVGALIVPAFNALKDWYDKRGEAYPGNQAVTKTKQVQTLIREAINQYNQFFNPVEQVKRFELLPQEWTIEGGELTPTLKLKRKVILEKYKDLVNSIYA</sequence>
<dbReference type="PROSITE" id="PS00455">
    <property type="entry name" value="AMP_BINDING"/>
    <property type="match status" value="1"/>
</dbReference>
<evidence type="ECO:0000313" key="4">
    <source>
        <dbReference type="EMBL" id="MFD2247554.1"/>
    </source>
</evidence>
<organism evidence="4 5">
    <name type="scientific">Pontibacter ruber</name>
    <dbReference type="NCBI Taxonomy" id="1343895"/>
    <lineage>
        <taxon>Bacteria</taxon>
        <taxon>Pseudomonadati</taxon>
        <taxon>Bacteroidota</taxon>
        <taxon>Cytophagia</taxon>
        <taxon>Cytophagales</taxon>
        <taxon>Hymenobacteraceae</taxon>
        <taxon>Pontibacter</taxon>
    </lineage>
</organism>
<protein>
    <submittedName>
        <fullName evidence="4">AMP-dependent synthetase/ligase</fullName>
    </submittedName>
</protein>
<evidence type="ECO:0000313" key="5">
    <source>
        <dbReference type="Proteomes" id="UP001597374"/>
    </source>
</evidence>
<evidence type="ECO:0000259" key="3">
    <source>
        <dbReference type="Pfam" id="PF00501"/>
    </source>
</evidence>
<dbReference type="InterPro" id="IPR020845">
    <property type="entry name" value="AMP-binding_CS"/>
</dbReference>
<dbReference type="SUPFAM" id="SSF56801">
    <property type="entry name" value="Acetyl-CoA synthetase-like"/>
    <property type="match status" value="1"/>
</dbReference>
<comment type="caution">
    <text evidence="4">The sequence shown here is derived from an EMBL/GenBank/DDBJ whole genome shotgun (WGS) entry which is preliminary data.</text>
</comment>
<keyword evidence="5" id="KW-1185">Reference proteome</keyword>
<reference evidence="5" key="1">
    <citation type="journal article" date="2019" name="Int. J. Syst. Evol. Microbiol.">
        <title>The Global Catalogue of Microorganisms (GCM) 10K type strain sequencing project: providing services to taxonomists for standard genome sequencing and annotation.</title>
        <authorList>
            <consortium name="The Broad Institute Genomics Platform"/>
            <consortium name="The Broad Institute Genome Sequencing Center for Infectious Disease"/>
            <person name="Wu L."/>
            <person name="Ma J."/>
        </authorList>
    </citation>
    <scope>NUCLEOTIDE SEQUENCE [LARGE SCALE GENOMIC DNA]</scope>
    <source>
        <strain evidence="5">CGMCC 4.1782</strain>
    </source>
</reference>
<dbReference type="CDD" id="cd05907">
    <property type="entry name" value="VL_LC_FACS_like"/>
    <property type="match status" value="1"/>
</dbReference>
<dbReference type="RefSeq" id="WP_250431393.1">
    <property type="nucleotide sequence ID" value="NZ_JALPRR010000003.1"/>
</dbReference>
<evidence type="ECO:0000256" key="2">
    <source>
        <dbReference type="ARBA" id="ARBA00022840"/>
    </source>
</evidence>
<dbReference type="InterPro" id="IPR000873">
    <property type="entry name" value="AMP-dep_synth/lig_dom"/>
</dbReference>
<name>A0ABW5CZX7_9BACT</name>
<dbReference type="Pfam" id="PF23562">
    <property type="entry name" value="AMP-binding_C_3"/>
    <property type="match status" value="1"/>
</dbReference>
<dbReference type="Gene3D" id="3.40.50.12780">
    <property type="entry name" value="N-terminal domain of ligase-like"/>
    <property type="match status" value="2"/>
</dbReference>
<dbReference type="PANTHER" id="PTHR43272:SF33">
    <property type="entry name" value="AMP-BINDING DOMAIN-CONTAINING PROTEIN-RELATED"/>
    <property type="match status" value="1"/>
</dbReference>
<dbReference type="Pfam" id="PF00501">
    <property type="entry name" value="AMP-binding"/>
    <property type="match status" value="1"/>
</dbReference>
<dbReference type="PANTHER" id="PTHR43272">
    <property type="entry name" value="LONG-CHAIN-FATTY-ACID--COA LIGASE"/>
    <property type="match status" value="1"/>
</dbReference>
<dbReference type="InterPro" id="IPR042099">
    <property type="entry name" value="ANL_N_sf"/>
</dbReference>